<keyword evidence="2" id="KW-1185">Reference proteome</keyword>
<dbReference type="EMBL" id="FXTP01000001">
    <property type="protein sequence ID" value="SMO32398.1"/>
    <property type="molecule type" value="Genomic_DNA"/>
</dbReference>
<dbReference type="Proteomes" id="UP000317557">
    <property type="component" value="Unassembled WGS sequence"/>
</dbReference>
<gene>
    <name evidence="1" type="ORF">SAMN06265219_10145</name>
</gene>
<evidence type="ECO:0000313" key="1">
    <source>
        <dbReference type="EMBL" id="SMO32398.1"/>
    </source>
</evidence>
<sequence>MTLINHRLFIGLLFPLVLLFTSPLIAQSSESDKQQYDAWNGDSKLFLTKNNNVKGSQYFSDDWVDGKVILDNKSITKKLKLNYNIYEQKVVFKEGDELRAYDPDKIKGFIILDDNGNVETQFANGFYDENLNIGPSDLMRVVYSGDTKLLAKHEVFFDQNSSRDPFSNAKYSEYKESVTYYLLTEHIGLTKTRLKRNPFIETLGTHEKDLKEYAKAARLKIKNEREARTLLYYYDSINK</sequence>
<protein>
    <submittedName>
        <fullName evidence="1">Uncharacterized protein</fullName>
    </submittedName>
</protein>
<evidence type="ECO:0000313" key="2">
    <source>
        <dbReference type="Proteomes" id="UP000317557"/>
    </source>
</evidence>
<dbReference type="AlphaFoldDB" id="A0A521ACA0"/>
<accession>A0A521ACA0</accession>
<name>A0A521ACA0_9BACT</name>
<proteinExistence type="predicted"/>
<reference evidence="1 2" key="1">
    <citation type="submission" date="2017-05" db="EMBL/GenBank/DDBJ databases">
        <authorList>
            <person name="Varghese N."/>
            <person name="Submissions S."/>
        </authorList>
    </citation>
    <scope>NUCLEOTIDE SEQUENCE [LARGE SCALE GENOMIC DNA]</scope>
    <source>
        <strain evidence="1 2">DSM 21985</strain>
    </source>
</reference>
<organism evidence="1 2">
    <name type="scientific">Gracilimonas mengyeensis</name>
    <dbReference type="NCBI Taxonomy" id="1302730"/>
    <lineage>
        <taxon>Bacteria</taxon>
        <taxon>Pseudomonadati</taxon>
        <taxon>Balneolota</taxon>
        <taxon>Balneolia</taxon>
        <taxon>Balneolales</taxon>
        <taxon>Balneolaceae</taxon>
        <taxon>Gracilimonas</taxon>
    </lineage>
</organism>